<dbReference type="AlphaFoldDB" id="A0A0L6JHQ9"/>
<evidence type="ECO:0000259" key="2">
    <source>
        <dbReference type="Pfam" id="PF07705"/>
    </source>
</evidence>
<feature type="transmembrane region" description="Helical" evidence="1">
    <location>
        <begin position="67"/>
        <end position="87"/>
    </location>
</feature>
<sequence length="790" mass="87635">MREAKSISVLENNNWKDGERRLDFLDSLRAFIVFLVIIMHTAMAYIIPPFPGWVYNPKSNNNIFGSIALLLEGPFLMSVMFFIAGYFTMPSLVKYGSTVTDNNGAEGAAAAWITVNDSRPDLVVSEIKWNPTDPKENDVVNITATIGNTGKGPSTVGFLAGFYIDNQYVGYTRVDKNIEKGSSIDVTFSWVATPGMHIVKVVANDILDNLKETSKANNTATSVLTSKQVSFPDVRVDKITWSPDKTDLTSESPFVYRTTISNIGNANAEKFFVSLYIDGKWIAKQNVNLLGSGASQELVFSVKPVSGKHEVTIKADDPSPLLVEPIRDNNIKTVTTSEFTVTYPTLSLSPITWLPKETTLTDGTSLTYETKLVNTSTIDITHKFKVDFKVDEQIIKSFNIDKLNAGEEKELWTRWYVQPGPHTVSITADPDSTVTNSVYGAHVEAAVPNLNIIYPDLNITDVQWSPLNVRYGEPVSFVVRVSNQSVTSVFNKFNVGLYVDGKAVAGSVVEGLRGHSTAIVGIKWEPKDTGIHNVKIVVDNFNEVRQAPIGDGVRRTWERSFDVADRLVIEAHPNEEDMSEDLGYVLCSLVEDYMPMTVSARKASDKMKLLGPESGIYARYELKQDENVVLSDIIGFDPVTKTYKGQLPLKSLKSGVYNLSIEAGDAVESYTTTCNLGVLLQKDLDITIETEKQNYNANDKVHISGFFKYKDGKPLANSKLVLDLQLEPESGDPRKPWKAEHILTLETDENGHFKHDFIPITAEAGKWNAYIIAFDKLLSGQVLPPLQYMV</sequence>
<keyword evidence="4" id="KW-1185">Reference proteome</keyword>
<dbReference type="Pfam" id="PF07705">
    <property type="entry name" value="CARDB"/>
    <property type="match status" value="4"/>
</dbReference>
<keyword evidence="1" id="KW-1133">Transmembrane helix</keyword>
<feature type="domain" description="CARDB" evidence="2">
    <location>
        <begin position="455"/>
        <end position="545"/>
    </location>
</feature>
<keyword evidence="1" id="KW-0472">Membrane</keyword>
<feature type="domain" description="CARDB" evidence="2">
    <location>
        <begin position="232"/>
        <end position="332"/>
    </location>
</feature>
<evidence type="ECO:0000313" key="3">
    <source>
        <dbReference type="EMBL" id="KNY25248.1"/>
    </source>
</evidence>
<dbReference type="PATRIC" id="fig|398512.5.peg.525"/>
<reference evidence="4" key="1">
    <citation type="submission" date="2015-07" db="EMBL/GenBank/DDBJ databases">
        <title>Near-Complete Genome Sequence of the Cellulolytic Bacterium Bacteroides (Pseudobacteroides) cellulosolvens ATCC 35603.</title>
        <authorList>
            <person name="Dassa B."/>
            <person name="Utturkar S.M."/>
            <person name="Klingeman D.M."/>
            <person name="Hurt R.A."/>
            <person name="Keller M."/>
            <person name="Xu J."/>
            <person name="Reddy Y.H.K."/>
            <person name="Borovok I."/>
            <person name="Grinberg I.R."/>
            <person name="Lamed R."/>
            <person name="Zhivin O."/>
            <person name="Bayer E.A."/>
            <person name="Brown S.D."/>
        </authorList>
    </citation>
    <scope>NUCLEOTIDE SEQUENCE [LARGE SCALE GENOMIC DNA]</scope>
    <source>
        <strain evidence="4">DSM 2933</strain>
    </source>
</reference>
<organism evidence="3 4">
    <name type="scientific">Pseudobacteroides cellulosolvens ATCC 35603 = DSM 2933</name>
    <dbReference type="NCBI Taxonomy" id="398512"/>
    <lineage>
        <taxon>Bacteria</taxon>
        <taxon>Bacillati</taxon>
        <taxon>Bacillota</taxon>
        <taxon>Clostridia</taxon>
        <taxon>Eubacteriales</taxon>
        <taxon>Oscillospiraceae</taxon>
        <taxon>Pseudobacteroides</taxon>
    </lineage>
</organism>
<dbReference type="STRING" id="398512.Bccel_0505"/>
<dbReference type="Proteomes" id="UP000036923">
    <property type="component" value="Unassembled WGS sequence"/>
</dbReference>
<comment type="caution">
    <text evidence="3">The sequence shown here is derived from an EMBL/GenBank/DDBJ whole genome shotgun (WGS) entry which is preliminary data.</text>
</comment>
<feature type="domain" description="CARDB" evidence="2">
    <location>
        <begin position="119"/>
        <end position="221"/>
    </location>
</feature>
<feature type="transmembrane region" description="Helical" evidence="1">
    <location>
        <begin position="28"/>
        <end position="47"/>
    </location>
</feature>
<feature type="domain" description="CARDB" evidence="2">
    <location>
        <begin position="357"/>
        <end position="437"/>
    </location>
</feature>
<name>A0A0L6JHQ9_9FIRM</name>
<gene>
    <name evidence="3" type="ORF">Bccel_0505</name>
</gene>
<dbReference type="InterPro" id="IPR013783">
    <property type="entry name" value="Ig-like_fold"/>
</dbReference>
<protein>
    <submittedName>
        <fullName evidence="3">APHP domain protein</fullName>
    </submittedName>
</protein>
<evidence type="ECO:0000256" key="1">
    <source>
        <dbReference type="SAM" id="Phobius"/>
    </source>
</evidence>
<accession>A0A0L6JHQ9</accession>
<dbReference type="InterPro" id="IPR011635">
    <property type="entry name" value="CARDB"/>
</dbReference>
<proteinExistence type="predicted"/>
<dbReference type="Gene3D" id="2.60.40.10">
    <property type="entry name" value="Immunoglobulins"/>
    <property type="match status" value="4"/>
</dbReference>
<keyword evidence="1" id="KW-0812">Transmembrane</keyword>
<evidence type="ECO:0000313" key="4">
    <source>
        <dbReference type="Proteomes" id="UP000036923"/>
    </source>
</evidence>
<dbReference type="EMBL" id="LGTC01000001">
    <property type="protein sequence ID" value="KNY25248.1"/>
    <property type="molecule type" value="Genomic_DNA"/>
</dbReference>
<dbReference type="RefSeq" id="WP_050753012.1">
    <property type="nucleotide sequence ID" value="NZ_LGTC01000001.1"/>
</dbReference>